<dbReference type="STRING" id="1229726.GRFL_3213"/>
<accession>A0A1L7I8L1</accession>
<keyword evidence="2" id="KW-1185">Reference proteome</keyword>
<organism evidence="1 2">
    <name type="scientific">Christiangramia flava JLT2011</name>
    <dbReference type="NCBI Taxonomy" id="1229726"/>
    <lineage>
        <taxon>Bacteria</taxon>
        <taxon>Pseudomonadati</taxon>
        <taxon>Bacteroidota</taxon>
        <taxon>Flavobacteriia</taxon>
        <taxon>Flavobacteriales</taxon>
        <taxon>Flavobacteriaceae</taxon>
        <taxon>Christiangramia</taxon>
    </lineage>
</organism>
<sequence>MVDLFYLTINSFTLENIKAQKLLNKIQRDLMRNGIITNTLVEDLKELRKMVVEENIPLLAKTIRLAYEHIEENDAFDIPIPDDEPLEEGEEVEETEDAEVITGQESLEYMLSLMADHANKVNEIELREYVRAMKEAAGEDY</sequence>
<dbReference type="EMBL" id="CP016359">
    <property type="protein sequence ID" value="APU69937.1"/>
    <property type="molecule type" value="Genomic_DNA"/>
</dbReference>
<dbReference type="RefSeq" id="WP_423738269.1">
    <property type="nucleotide sequence ID" value="NZ_AMRU01000004.1"/>
</dbReference>
<reference evidence="1 2" key="1">
    <citation type="submission" date="2016-07" db="EMBL/GenBank/DDBJ databases">
        <title>Multi-omics approach to identify versatile polysaccharide utilization systems of a marine flavobacterium Gramella flava.</title>
        <authorList>
            <person name="Tang K."/>
        </authorList>
    </citation>
    <scope>NUCLEOTIDE SEQUENCE [LARGE SCALE GENOMIC DNA]</scope>
    <source>
        <strain evidence="1 2">JLT2011</strain>
    </source>
</reference>
<proteinExistence type="predicted"/>
<dbReference type="AlphaFoldDB" id="A0A1L7I8L1"/>
<dbReference type="Proteomes" id="UP000186230">
    <property type="component" value="Chromosome"/>
</dbReference>
<dbReference type="KEGG" id="gfl:GRFL_3213"/>
<evidence type="ECO:0000313" key="1">
    <source>
        <dbReference type="EMBL" id="APU69937.1"/>
    </source>
</evidence>
<evidence type="ECO:0000313" key="2">
    <source>
        <dbReference type="Proteomes" id="UP000186230"/>
    </source>
</evidence>
<protein>
    <submittedName>
        <fullName evidence="1">Uncharacterized protein</fullName>
    </submittedName>
</protein>
<name>A0A1L7I8L1_9FLAO</name>
<gene>
    <name evidence="1" type="ORF">GRFL_3213</name>
</gene>